<reference evidence="2 3" key="1">
    <citation type="submission" date="2019-04" db="EMBL/GenBank/DDBJ databases">
        <title>An improved genome assembly and genetic linkage map for asparagus bean, Vigna unguiculata ssp. sesquipedialis.</title>
        <authorList>
            <person name="Xia Q."/>
            <person name="Zhang R."/>
            <person name="Dong Y."/>
        </authorList>
    </citation>
    <scope>NUCLEOTIDE SEQUENCE [LARGE SCALE GENOMIC DNA]</scope>
    <source>
        <tissue evidence="2">Leaf</tissue>
    </source>
</reference>
<dbReference type="PANTHER" id="PTHR31236:SF2">
    <property type="entry name" value="BURP DOMAIN PROTEIN RD22"/>
    <property type="match status" value="1"/>
</dbReference>
<dbReference type="InterPro" id="IPR004873">
    <property type="entry name" value="BURP_dom"/>
</dbReference>
<dbReference type="AlphaFoldDB" id="A0A4D6NND5"/>
<evidence type="ECO:0000259" key="1">
    <source>
        <dbReference type="PROSITE" id="PS51277"/>
    </source>
</evidence>
<proteinExistence type="predicted"/>
<sequence length="207" mass="23530">MKSKRCYHHKINFHHYGVKKNQLQDRVKEISSQAETPFDRESKANVVIREVVPVANYHHHHHPESIPFSSDEINEILEILAVKPKSKNAETVEEALKICEEPPIKGEEKHCATSIESMVDFVTSILGENVHVTSTEVENENKSENYQIAVMPLEGEDGTRVKAVAVCHKDTSEWDPNHNAFQVLKVKPGTVPVCHFFPDGNLLWYAK</sequence>
<organism evidence="2 3">
    <name type="scientific">Vigna unguiculata</name>
    <name type="common">Cowpea</name>
    <dbReference type="NCBI Taxonomy" id="3917"/>
    <lineage>
        <taxon>Eukaryota</taxon>
        <taxon>Viridiplantae</taxon>
        <taxon>Streptophyta</taxon>
        <taxon>Embryophyta</taxon>
        <taxon>Tracheophyta</taxon>
        <taxon>Spermatophyta</taxon>
        <taxon>Magnoliopsida</taxon>
        <taxon>eudicotyledons</taxon>
        <taxon>Gunneridae</taxon>
        <taxon>Pentapetalae</taxon>
        <taxon>rosids</taxon>
        <taxon>fabids</taxon>
        <taxon>Fabales</taxon>
        <taxon>Fabaceae</taxon>
        <taxon>Papilionoideae</taxon>
        <taxon>50 kb inversion clade</taxon>
        <taxon>NPAAA clade</taxon>
        <taxon>indigoferoid/millettioid clade</taxon>
        <taxon>Phaseoleae</taxon>
        <taxon>Vigna</taxon>
    </lineage>
</organism>
<dbReference type="PROSITE" id="PS51277">
    <property type="entry name" value="BURP"/>
    <property type="match status" value="1"/>
</dbReference>
<evidence type="ECO:0000313" key="3">
    <source>
        <dbReference type="Proteomes" id="UP000501690"/>
    </source>
</evidence>
<dbReference type="PANTHER" id="PTHR31236">
    <property type="entry name" value="BURP DOMAIN PROTEIN USPL1-LIKE"/>
    <property type="match status" value="1"/>
</dbReference>
<evidence type="ECO:0000313" key="2">
    <source>
        <dbReference type="EMBL" id="QCE14164.1"/>
    </source>
</evidence>
<feature type="domain" description="BURP" evidence="1">
    <location>
        <begin position="38"/>
        <end position="207"/>
    </location>
</feature>
<keyword evidence="3" id="KW-1185">Reference proteome</keyword>
<dbReference type="Pfam" id="PF03181">
    <property type="entry name" value="BURP"/>
    <property type="match status" value="2"/>
</dbReference>
<accession>A0A4D6NND5</accession>
<dbReference type="Proteomes" id="UP000501690">
    <property type="component" value="Linkage Group LG11"/>
</dbReference>
<gene>
    <name evidence="2" type="ORF">DEO72_LG11g1162</name>
</gene>
<dbReference type="InterPro" id="IPR044816">
    <property type="entry name" value="BURP"/>
</dbReference>
<dbReference type="SMART" id="SM01045">
    <property type="entry name" value="BURP"/>
    <property type="match status" value="1"/>
</dbReference>
<name>A0A4D6NND5_VIGUN</name>
<dbReference type="EMBL" id="CP039355">
    <property type="protein sequence ID" value="QCE14164.1"/>
    <property type="molecule type" value="Genomic_DNA"/>
</dbReference>
<protein>
    <recommendedName>
        <fullName evidence="1">BURP domain-containing protein</fullName>
    </recommendedName>
</protein>